<name>A0A8J6TW64_9FIRM</name>
<gene>
    <name evidence="2" type="ORF">H8702_13500</name>
</gene>
<proteinExistence type="predicted"/>
<keyword evidence="1" id="KW-0812">Transmembrane</keyword>
<evidence type="ECO:0000313" key="2">
    <source>
        <dbReference type="EMBL" id="MBC8612103.1"/>
    </source>
</evidence>
<reference evidence="2" key="1">
    <citation type="submission" date="2020-08" db="EMBL/GenBank/DDBJ databases">
        <title>Genome public.</title>
        <authorList>
            <person name="Liu C."/>
            <person name="Sun Q."/>
        </authorList>
    </citation>
    <scope>NUCLEOTIDE SEQUENCE</scope>
    <source>
        <strain evidence="2">NSJ-15</strain>
    </source>
</reference>
<evidence type="ECO:0000256" key="1">
    <source>
        <dbReference type="SAM" id="Phobius"/>
    </source>
</evidence>
<dbReference type="AlphaFoldDB" id="A0A8J6TW64"/>
<accession>A0A8J6TW64</accession>
<evidence type="ECO:0000313" key="3">
    <source>
        <dbReference type="Proteomes" id="UP000632659"/>
    </source>
</evidence>
<comment type="caution">
    <text evidence="2">The sequence shown here is derived from an EMBL/GenBank/DDBJ whole genome shotgun (WGS) entry which is preliminary data.</text>
</comment>
<protein>
    <submittedName>
        <fullName evidence="2">Uncharacterized protein</fullName>
    </submittedName>
</protein>
<organism evidence="2 3">
    <name type="scientific">Massiliimalia timonensis</name>
    <dbReference type="NCBI Taxonomy" id="1987501"/>
    <lineage>
        <taxon>Bacteria</taxon>
        <taxon>Bacillati</taxon>
        <taxon>Bacillota</taxon>
        <taxon>Clostridia</taxon>
        <taxon>Eubacteriales</taxon>
        <taxon>Oscillospiraceae</taxon>
        <taxon>Massiliimalia</taxon>
    </lineage>
</organism>
<sequence length="129" mass="15110">MATDLILSAFGIMLTAVMGYAVWLLKEQKREKQIENKKRDANSQGTRLILFYMLQRLHTEYKLQGFVTYNQRRSFREIYDAYHALGGNGFGTAMWEEVKELDLKNEEVGLSTYAKAYLEEKEQSARERK</sequence>
<keyword evidence="3" id="KW-1185">Reference proteome</keyword>
<dbReference type="RefSeq" id="WP_187536923.1">
    <property type="nucleotide sequence ID" value="NZ_FYDD01000004.1"/>
</dbReference>
<feature type="transmembrane region" description="Helical" evidence="1">
    <location>
        <begin position="6"/>
        <end position="25"/>
    </location>
</feature>
<keyword evidence="1" id="KW-0472">Membrane</keyword>
<keyword evidence="1" id="KW-1133">Transmembrane helix</keyword>
<dbReference type="Proteomes" id="UP000632659">
    <property type="component" value="Unassembled WGS sequence"/>
</dbReference>
<dbReference type="EMBL" id="JACRTL010000016">
    <property type="protein sequence ID" value="MBC8612103.1"/>
    <property type="molecule type" value="Genomic_DNA"/>
</dbReference>